<dbReference type="EMBL" id="FPAW01000018">
    <property type="protein sequence ID" value="SFU00757.1"/>
    <property type="molecule type" value="Genomic_DNA"/>
</dbReference>
<feature type="domain" description="N-acetyltransferase" evidence="3">
    <location>
        <begin position="1"/>
        <end position="142"/>
    </location>
</feature>
<gene>
    <name evidence="4" type="ORF">SAMN05216236_11810</name>
</gene>
<dbReference type="PANTHER" id="PTHR43800">
    <property type="entry name" value="PEPTIDYL-LYSINE N-ACETYLTRANSFERASE YJAB"/>
    <property type="match status" value="1"/>
</dbReference>
<dbReference type="GO" id="GO:0016747">
    <property type="term" value="F:acyltransferase activity, transferring groups other than amino-acyl groups"/>
    <property type="evidence" value="ECO:0007669"/>
    <property type="project" value="InterPro"/>
</dbReference>
<dbReference type="InterPro" id="IPR000182">
    <property type="entry name" value="GNAT_dom"/>
</dbReference>
<dbReference type="CDD" id="cd04301">
    <property type="entry name" value="NAT_SF"/>
    <property type="match status" value="1"/>
</dbReference>
<keyword evidence="5" id="KW-1185">Reference proteome</keyword>
<proteinExistence type="predicted"/>
<dbReference type="RefSeq" id="WP_027263361.1">
    <property type="nucleotide sequence ID" value="NZ_FPAW01000018.1"/>
</dbReference>
<protein>
    <submittedName>
        <fullName evidence="4">Putative acetyltransferase</fullName>
    </submittedName>
</protein>
<dbReference type="AlphaFoldDB" id="A0A1I7CMT6"/>
<dbReference type="PROSITE" id="PS51186">
    <property type="entry name" value="GNAT"/>
    <property type="match status" value="1"/>
</dbReference>
<evidence type="ECO:0000259" key="3">
    <source>
        <dbReference type="PROSITE" id="PS51186"/>
    </source>
</evidence>
<dbReference type="STRING" id="999627.SAMN05216236_11810"/>
<evidence type="ECO:0000256" key="1">
    <source>
        <dbReference type="ARBA" id="ARBA00022679"/>
    </source>
</evidence>
<dbReference type="Proteomes" id="UP000182466">
    <property type="component" value="Unassembled WGS sequence"/>
</dbReference>
<dbReference type="eggNOG" id="COG0456">
    <property type="taxonomic scope" value="Bacteria"/>
</dbReference>
<dbReference type="PANTHER" id="PTHR43800:SF1">
    <property type="entry name" value="PEPTIDYL-LYSINE N-ACETYLTRANSFERASE YJAB"/>
    <property type="match status" value="1"/>
</dbReference>
<dbReference type="Gene3D" id="3.40.630.30">
    <property type="match status" value="1"/>
</dbReference>
<dbReference type="Pfam" id="PF13508">
    <property type="entry name" value="Acetyltransf_7"/>
    <property type="match status" value="1"/>
</dbReference>
<evidence type="ECO:0000256" key="2">
    <source>
        <dbReference type="ARBA" id="ARBA00023315"/>
    </source>
</evidence>
<dbReference type="SUPFAM" id="SSF55729">
    <property type="entry name" value="Acyl-CoA N-acyltransferases (Nat)"/>
    <property type="match status" value="1"/>
</dbReference>
<dbReference type="OrthoDB" id="7205533at2"/>
<accession>A0A1I7CMT6</accession>
<keyword evidence="1 4" id="KW-0808">Transferase</keyword>
<reference evidence="4 5" key="1">
    <citation type="submission" date="2016-10" db="EMBL/GenBank/DDBJ databases">
        <authorList>
            <person name="de Groot N.N."/>
        </authorList>
    </citation>
    <scope>NUCLEOTIDE SEQUENCE [LARGE SCALE GENOMIC DNA]</scope>
    <source>
        <strain evidence="4 5">CGMCC 1.10959</strain>
    </source>
</reference>
<sequence>MIRSYAATDKEVVLSIWRDASALAHPFLSAQATEQAHAMIRDRFLDMAETHVAVVDGQPVGFIALIGNEVGGLFVRPAFHGQGLGTALMDRAVALRGSVELSVFSANAIGRRFYTRYGFAEGEERIAAFFGHPEIRMHYPSS</sequence>
<evidence type="ECO:0000313" key="5">
    <source>
        <dbReference type="Proteomes" id="UP000182466"/>
    </source>
</evidence>
<dbReference type="InterPro" id="IPR016181">
    <property type="entry name" value="Acyl_CoA_acyltransferase"/>
</dbReference>
<evidence type="ECO:0000313" key="4">
    <source>
        <dbReference type="EMBL" id="SFU00757.1"/>
    </source>
</evidence>
<name>A0A1I7CMT6_9RHOB</name>
<keyword evidence="2" id="KW-0012">Acyltransferase</keyword>
<organism evidence="4 5">
    <name type="scientific">Sedimentitalea nanhaiensis</name>
    <dbReference type="NCBI Taxonomy" id="999627"/>
    <lineage>
        <taxon>Bacteria</taxon>
        <taxon>Pseudomonadati</taxon>
        <taxon>Pseudomonadota</taxon>
        <taxon>Alphaproteobacteria</taxon>
        <taxon>Rhodobacterales</taxon>
        <taxon>Paracoccaceae</taxon>
        <taxon>Sedimentitalea</taxon>
    </lineage>
</organism>